<name>A0A3D9B6L8_9FLAO</name>
<reference evidence="2 3" key="1">
    <citation type="submission" date="2018-06" db="EMBL/GenBank/DDBJ databases">
        <title>Novel Chryseobacterium species.</title>
        <authorList>
            <person name="Newman J."/>
            <person name="Hugo C."/>
            <person name="Oosthuizen L."/>
            <person name="Charimba G."/>
        </authorList>
    </citation>
    <scope>NUCLEOTIDE SEQUENCE [LARGE SCALE GENOMIC DNA]</scope>
    <source>
        <strain evidence="2 3">7_F195</strain>
    </source>
</reference>
<keyword evidence="1" id="KW-0732">Signal</keyword>
<comment type="caution">
    <text evidence="2">The sequence shown here is derived from an EMBL/GenBank/DDBJ whole genome shotgun (WGS) entry which is preliminary data.</text>
</comment>
<evidence type="ECO:0000313" key="3">
    <source>
        <dbReference type="Proteomes" id="UP000256257"/>
    </source>
</evidence>
<sequence length="319" mass="33174">MRKKMILSTAVLCSAVILVCGQVGIGTATPRGALDINKPTTNTFGLVLPTNSDTDNIVNPQGGNVALATVMYDSSQDCIRVYRSSGWSRCLSDKITRPETVRVAYWSTYAIGSSGLSAFNSQLNNTNNYGASGTYNNVSGFQFTNITSTLANTTADDLLANYDVISTGFSNMSAADAAKIKSYVDRGGVAIISLDNNLGTSLFQAFGGTGNVATGALAGNSTASNTNNGVFGDARNVSLSGAASSGRVQMSQLPAGSKLLANEASANAGVWITGAGGRAIFFWDEGVFRASSVSGTVIDTPQERFLHNIMAYALDRVGS</sequence>
<dbReference type="EMBL" id="QNVV01000003">
    <property type="protein sequence ID" value="REC49007.1"/>
    <property type="molecule type" value="Genomic_DNA"/>
</dbReference>
<feature type="signal peptide" evidence="1">
    <location>
        <begin position="1"/>
        <end position="28"/>
    </location>
</feature>
<feature type="chain" id="PRO_5017730912" evidence="1">
    <location>
        <begin position="29"/>
        <end position="319"/>
    </location>
</feature>
<protein>
    <submittedName>
        <fullName evidence="2">Uncharacterized protein</fullName>
    </submittedName>
</protein>
<dbReference type="Proteomes" id="UP000256257">
    <property type="component" value="Unassembled WGS sequence"/>
</dbReference>
<gene>
    <name evidence="2" type="ORF">DRF67_05470</name>
</gene>
<proteinExistence type="predicted"/>
<dbReference type="AlphaFoldDB" id="A0A3D9B6L8"/>
<dbReference type="RefSeq" id="WP_115927326.1">
    <property type="nucleotide sequence ID" value="NZ_QNVV01000003.1"/>
</dbReference>
<accession>A0A3D9B6L8</accession>
<evidence type="ECO:0000256" key="1">
    <source>
        <dbReference type="SAM" id="SignalP"/>
    </source>
</evidence>
<dbReference type="OrthoDB" id="1252557at2"/>
<evidence type="ECO:0000313" key="2">
    <source>
        <dbReference type="EMBL" id="REC49007.1"/>
    </source>
</evidence>
<organism evidence="2 3">
    <name type="scientific">Chryseobacterium pennipullorum</name>
    <dbReference type="NCBI Taxonomy" id="2258963"/>
    <lineage>
        <taxon>Bacteria</taxon>
        <taxon>Pseudomonadati</taxon>
        <taxon>Bacteroidota</taxon>
        <taxon>Flavobacteriia</taxon>
        <taxon>Flavobacteriales</taxon>
        <taxon>Weeksellaceae</taxon>
        <taxon>Chryseobacterium group</taxon>
        <taxon>Chryseobacterium</taxon>
    </lineage>
</organism>
<keyword evidence="3" id="KW-1185">Reference proteome</keyword>